<protein>
    <submittedName>
        <fullName evidence="2">Uncharacterized protein</fullName>
    </submittedName>
</protein>
<feature type="chain" id="PRO_5015445910" evidence="1">
    <location>
        <begin position="17"/>
        <end position="72"/>
    </location>
</feature>
<gene>
    <name evidence="2" type="ORF">B9Z19DRAFT_1093330</name>
</gene>
<dbReference type="EMBL" id="NESQ01000312">
    <property type="protein sequence ID" value="PUU74241.1"/>
    <property type="molecule type" value="Genomic_DNA"/>
</dbReference>
<sequence>MLLVFLSVFSWPRAGQRDFFTTSISPFEEYGAVLGLLGEEWCGPVVSSSDNYDNDDSNVTIRARLEPCGWKG</sequence>
<organism evidence="2 3">
    <name type="scientific">Tuber borchii</name>
    <name type="common">White truffle</name>
    <dbReference type="NCBI Taxonomy" id="42251"/>
    <lineage>
        <taxon>Eukaryota</taxon>
        <taxon>Fungi</taxon>
        <taxon>Dikarya</taxon>
        <taxon>Ascomycota</taxon>
        <taxon>Pezizomycotina</taxon>
        <taxon>Pezizomycetes</taxon>
        <taxon>Pezizales</taxon>
        <taxon>Tuberaceae</taxon>
        <taxon>Tuber</taxon>
    </lineage>
</organism>
<accession>A0A2T6ZFG7</accession>
<evidence type="ECO:0000256" key="1">
    <source>
        <dbReference type="SAM" id="SignalP"/>
    </source>
</evidence>
<evidence type="ECO:0000313" key="2">
    <source>
        <dbReference type="EMBL" id="PUU74241.1"/>
    </source>
</evidence>
<reference evidence="2 3" key="1">
    <citation type="submission" date="2017-04" db="EMBL/GenBank/DDBJ databases">
        <title>Draft genome sequence of Tuber borchii Vittad., a whitish edible truffle.</title>
        <authorList>
            <consortium name="DOE Joint Genome Institute"/>
            <person name="Murat C."/>
            <person name="Kuo A."/>
            <person name="Barry K.W."/>
            <person name="Clum A."/>
            <person name="Dockter R.B."/>
            <person name="Fauchery L."/>
            <person name="Iotti M."/>
            <person name="Kohler A."/>
            <person name="Labutti K."/>
            <person name="Lindquist E.A."/>
            <person name="Lipzen A."/>
            <person name="Ohm R.A."/>
            <person name="Wang M."/>
            <person name="Grigoriev I.V."/>
            <person name="Zambonelli A."/>
            <person name="Martin F.M."/>
        </authorList>
    </citation>
    <scope>NUCLEOTIDE SEQUENCE [LARGE SCALE GENOMIC DNA]</scope>
    <source>
        <strain evidence="2 3">Tbo3840</strain>
    </source>
</reference>
<evidence type="ECO:0000313" key="3">
    <source>
        <dbReference type="Proteomes" id="UP000244722"/>
    </source>
</evidence>
<dbReference type="AlphaFoldDB" id="A0A2T6ZFG7"/>
<name>A0A2T6ZFG7_TUBBO</name>
<keyword evidence="1" id="KW-0732">Signal</keyword>
<dbReference type="Proteomes" id="UP000244722">
    <property type="component" value="Unassembled WGS sequence"/>
</dbReference>
<comment type="caution">
    <text evidence="2">The sequence shown here is derived from an EMBL/GenBank/DDBJ whole genome shotgun (WGS) entry which is preliminary data.</text>
</comment>
<keyword evidence="3" id="KW-1185">Reference proteome</keyword>
<proteinExistence type="predicted"/>
<feature type="signal peptide" evidence="1">
    <location>
        <begin position="1"/>
        <end position="16"/>
    </location>
</feature>